<dbReference type="EMBL" id="BARU01044929">
    <property type="protein sequence ID" value="GAH82801.1"/>
    <property type="molecule type" value="Genomic_DNA"/>
</dbReference>
<accession>X1IK50</accession>
<proteinExistence type="predicted"/>
<organism evidence="1">
    <name type="scientific">marine sediment metagenome</name>
    <dbReference type="NCBI Taxonomy" id="412755"/>
    <lineage>
        <taxon>unclassified sequences</taxon>
        <taxon>metagenomes</taxon>
        <taxon>ecological metagenomes</taxon>
    </lineage>
</organism>
<reference evidence="1" key="1">
    <citation type="journal article" date="2014" name="Front. Microbiol.">
        <title>High frequency of phylogenetically diverse reductive dehalogenase-homologous genes in deep subseafloor sedimentary metagenomes.</title>
        <authorList>
            <person name="Kawai M."/>
            <person name="Futagami T."/>
            <person name="Toyoda A."/>
            <person name="Takaki Y."/>
            <person name="Nishi S."/>
            <person name="Hori S."/>
            <person name="Arai W."/>
            <person name="Tsubouchi T."/>
            <person name="Morono Y."/>
            <person name="Uchiyama I."/>
            <person name="Ito T."/>
            <person name="Fujiyama A."/>
            <person name="Inagaki F."/>
            <person name="Takami H."/>
        </authorList>
    </citation>
    <scope>NUCLEOTIDE SEQUENCE</scope>
    <source>
        <strain evidence="1">Expedition CK06-06</strain>
    </source>
</reference>
<comment type="caution">
    <text evidence="1">The sequence shown here is derived from an EMBL/GenBank/DDBJ whole genome shotgun (WGS) entry which is preliminary data.</text>
</comment>
<sequence length="160" mass="17254">TIATPIINNPNATVYLYSYTNDADDGGKVAKFTTVYVLAGTVYFAYKTGPVENTGCAVSTLYVSPRNNKASNVDIKIEKDAYNLKGTEATSIYMTNGSLRTDSAIATLELKKGTVYYGSEPVTETAVIETGMNIATLRQFGGTFHWYPDDSDEDATITAA</sequence>
<gene>
    <name evidence="1" type="ORF">S03H2_68357</name>
</gene>
<protein>
    <submittedName>
        <fullName evidence="1">Uncharacterized protein</fullName>
    </submittedName>
</protein>
<dbReference type="AlphaFoldDB" id="X1IK50"/>
<feature type="non-terminal residue" evidence="1">
    <location>
        <position position="1"/>
    </location>
</feature>
<evidence type="ECO:0000313" key="1">
    <source>
        <dbReference type="EMBL" id="GAH82801.1"/>
    </source>
</evidence>
<name>X1IK50_9ZZZZ</name>
<feature type="non-terminal residue" evidence="1">
    <location>
        <position position="160"/>
    </location>
</feature>